<keyword evidence="1" id="KW-1133">Transmembrane helix</keyword>
<dbReference type="Proteomes" id="UP000256542">
    <property type="component" value="Unassembled WGS sequence"/>
</dbReference>
<comment type="caution">
    <text evidence="2">The sequence shown here is derived from an EMBL/GenBank/DDBJ whole genome shotgun (WGS) entry which is preliminary data.</text>
</comment>
<protein>
    <recommendedName>
        <fullName evidence="4">Sulphur transport domain-containing protein</fullName>
    </recommendedName>
</protein>
<name>A0A3E0DSQ4_9GAMM</name>
<evidence type="ECO:0008006" key="4">
    <source>
        <dbReference type="Google" id="ProtNLM"/>
    </source>
</evidence>
<dbReference type="OrthoDB" id="9790409at2"/>
<dbReference type="AlphaFoldDB" id="A0A3E0DSQ4"/>
<evidence type="ECO:0000313" key="3">
    <source>
        <dbReference type="Proteomes" id="UP000256542"/>
    </source>
</evidence>
<sequence>MLMLITLVCGLLFGFGLALSEMTNPAVVIGFLDIFGHWNPSLIIVMAAAVSVSMLGYKISKKQSVPLLADSWSLPTTRLIDRKLLTGSALFGIGWGLSGYCPGPGLTAVINNPQEGIYFVLALVAGSALYQFQNKK</sequence>
<dbReference type="RefSeq" id="WP_115896320.1">
    <property type="nucleotide sequence ID" value="NZ_QUNG01000002.1"/>
</dbReference>
<evidence type="ECO:0000313" key="2">
    <source>
        <dbReference type="EMBL" id="REG85513.1"/>
    </source>
</evidence>
<feature type="transmembrane region" description="Helical" evidence="1">
    <location>
        <begin position="84"/>
        <end position="110"/>
    </location>
</feature>
<feature type="transmembrane region" description="Helical" evidence="1">
    <location>
        <begin position="36"/>
        <end position="57"/>
    </location>
</feature>
<dbReference type="EMBL" id="QUNG01000002">
    <property type="protein sequence ID" value="REG85513.1"/>
    <property type="molecule type" value="Genomic_DNA"/>
</dbReference>
<keyword evidence="3" id="KW-1185">Reference proteome</keyword>
<dbReference type="Pfam" id="PF20398">
    <property type="entry name" value="DUF6691"/>
    <property type="match status" value="1"/>
</dbReference>
<gene>
    <name evidence="2" type="ORF">DFP81_10243</name>
</gene>
<proteinExistence type="predicted"/>
<dbReference type="InterPro" id="IPR046513">
    <property type="entry name" value="DUF6691"/>
</dbReference>
<accession>A0A3E0DSQ4</accession>
<evidence type="ECO:0000256" key="1">
    <source>
        <dbReference type="SAM" id="Phobius"/>
    </source>
</evidence>
<organism evidence="2 3">
    <name type="scientific">Marinomonas pollencensis</name>
    <dbReference type="NCBI Taxonomy" id="491954"/>
    <lineage>
        <taxon>Bacteria</taxon>
        <taxon>Pseudomonadati</taxon>
        <taxon>Pseudomonadota</taxon>
        <taxon>Gammaproteobacteria</taxon>
        <taxon>Oceanospirillales</taxon>
        <taxon>Oceanospirillaceae</taxon>
        <taxon>Marinomonas</taxon>
    </lineage>
</organism>
<feature type="transmembrane region" description="Helical" evidence="1">
    <location>
        <begin position="116"/>
        <end position="132"/>
    </location>
</feature>
<keyword evidence="1" id="KW-0472">Membrane</keyword>
<keyword evidence="1" id="KW-0812">Transmembrane</keyword>
<reference evidence="2 3" key="1">
    <citation type="submission" date="2018-08" db="EMBL/GenBank/DDBJ databases">
        <title>Genomic Encyclopedia of Type Strains, Phase III (KMG-III): the genomes of soil and plant-associated and newly described type strains.</title>
        <authorList>
            <person name="Whitman W."/>
        </authorList>
    </citation>
    <scope>NUCLEOTIDE SEQUENCE [LARGE SCALE GENOMIC DNA]</scope>
    <source>
        <strain evidence="2 3">CECT 7375</strain>
    </source>
</reference>